<dbReference type="Pfam" id="PF00172">
    <property type="entry name" value="Zn_clus"/>
    <property type="match status" value="1"/>
</dbReference>
<dbReference type="CDD" id="cd00067">
    <property type="entry name" value="GAL4"/>
    <property type="match status" value="1"/>
</dbReference>
<evidence type="ECO:0000256" key="4">
    <source>
        <dbReference type="ARBA" id="ARBA00023163"/>
    </source>
</evidence>
<dbReference type="OrthoDB" id="2428527at2759"/>
<dbReference type="KEGG" id="more:E1B28_010016"/>
<accession>A0A9P7RWB3</accession>
<dbReference type="PANTHER" id="PTHR47338:SF5">
    <property type="entry name" value="ZN(II)2CYS6 TRANSCRIPTION FACTOR (EUROFUNG)"/>
    <property type="match status" value="1"/>
</dbReference>
<dbReference type="SUPFAM" id="SSF57701">
    <property type="entry name" value="Zn2/Cys6 DNA-binding domain"/>
    <property type="match status" value="1"/>
</dbReference>
<feature type="compositionally biased region" description="Polar residues" evidence="6">
    <location>
        <begin position="77"/>
        <end position="87"/>
    </location>
</feature>
<evidence type="ECO:0000256" key="2">
    <source>
        <dbReference type="ARBA" id="ARBA00022723"/>
    </source>
</evidence>
<evidence type="ECO:0000256" key="3">
    <source>
        <dbReference type="ARBA" id="ARBA00023015"/>
    </source>
</evidence>
<dbReference type="SMART" id="SM00066">
    <property type="entry name" value="GAL4"/>
    <property type="match status" value="1"/>
</dbReference>
<dbReference type="GO" id="GO:0005634">
    <property type="term" value="C:nucleus"/>
    <property type="evidence" value="ECO:0007669"/>
    <property type="project" value="UniProtKB-SubCell"/>
</dbReference>
<keyword evidence="5" id="KW-0539">Nucleus</keyword>
<dbReference type="AlphaFoldDB" id="A0A9P7RWB3"/>
<dbReference type="InterPro" id="IPR001138">
    <property type="entry name" value="Zn2Cys6_DnaBD"/>
</dbReference>
<dbReference type="CDD" id="cd12148">
    <property type="entry name" value="fungal_TF_MHR"/>
    <property type="match status" value="1"/>
</dbReference>
<dbReference type="Proteomes" id="UP001049176">
    <property type="component" value="Chromosome 6"/>
</dbReference>
<dbReference type="InterPro" id="IPR050815">
    <property type="entry name" value="TF_fung"/>
</dbReference>
<evidence type="ECO:0000256" key="5">
    <source>
        <dbReference type="ARBA" id="ARBA00023242"/>
    </source>
</evidence>
<keyword evidence="4" id="KW-0804">Transcription</keyword>
<proteinExistence type="predicted"/>
<dbReference type="InterPro" id="IPR036864">
    <property type="entry name" value="Zn2-C6_fun-type_DNA-bd_sf"/>
</dbReference>
<organism evidence="8 9">
    <name type="scientific">Marasmius oreades</name>
    <name type="common">fairy-ring Marasmius</name>
    <dbReference type="NCBI Taxonomy" id="181124"/>
    <lineage>
        <taxon>Eukaryota</taxon>
        <taxon>Fungi</taxon>
        <taxon>Dikarya</taxon>
        <taxon>Basidiomycota</taxon>
        <taxon>Agaricomycotina</taxon>
        <taxon>Agaricomycetes</taxon>
        <taxon>Agaricomycetidae</taxon>
        <taxon>Agaricales</taxon>
        <taxon>Marasmiineae</taxon>
        <taxon>Marasmiaceae</taxon>
        <taxon>Marasmius</taxon>
    </lineage>
</organism>
<dbReference type="PANTHER" id="PTHR47338">
    <property type="entry name" value="ZN(II)2CYS6 TRANSCRIPTION FACTOR (EUROFUNG)-RELATED"/>
    <property type="match status" value="1"/>
</dbReference>
<feature type="domain" description="Zn(2)-C6 fungal-type" evidence="7">
    <location>
        <begin position="27"/>
        <end position="59"/>
    </location>
</feature>
<evidence type="ECO:0000313" key="9">
    <source>
        <dbReference type="Proteomes" id="UP001049176"/>
    </source>
</evidence>
<keyword evidence="9" id="KW-1185">Reference proteome</keyword>
<keyword evidence="3" id="KW-0805">Transcription regulation</keyword>
<feature type="region of interest" description="Disordered" evidence="6">
    <location>
        <begin position="77"/>
        <end position="97"/>
    </location>
</feature>
<evidence type="ECO:0000256" key="1">
    <source>
        <dbReference type="ARBA" id="ARBA00004123"/>
    </source>
</evidence>
<reference evidence="8" key="1">
    <citation type="journal article" date="2021" name="Genome Biol. Evol.">
        <title>The assembled and annotated genome of the fairy-ring fungus Marasmius oreades.</title>
        <authorList>
            <person name="Hiltunen M."/>
            <person name="Ament-Velasquez S.L."/>
            <person name="Johannesson H."/>
        </authorList>
    </citation>
    <scope>NUCLEOTIDE SEQUENCE</scope>
    <source>
        <strain evidence="8">03SP1</strain>
    </source>
</reference>
<dbReference type="GO" id="GO:0008270">
    <property type="term" value="F:zinc ion binding"/>
    <property type="evidence" value="ECO:0007669"/>
    <property type="project" value="InterPro"/>
</dbReference>
<sequence length="333" mass="37671">MEDSFQFIIESPQHATGHKKRPRLVTSCDNCRLKKIKCLQSAPESKCEACKAAKIPCRFRDRERYFAERSRAIAGPSVTSSYGNGQRSDGPGDAFAPSGIVAADDGTRYQSYSTDRRRSAEYIARTGSPQGYNHSRPTVGYNSMSPSPGPMIQHTRSHSSPQARPVHLFNPEFPQFPNHTYMETFMPIFFQQYQHEFSFIIYDDVIADYVERKSAPIMNTIAALAVAHTNIPELTGRNLSTVIQAFGDNARGQLSGHLSSEENLRGLMLFAWFEYKQSRMNGFRDYSHLALRMCQMLGYTAPNGALLNIQDTERRRQTSKGLFTLNYTLSHLR</sequence>
<keyword evidence="2" id="KW-0479">Metal-binding</keyword>
<evidence type="ECO:0000259" key="7">
    <source>
        <dbReference type="PROSITE" id="PS50048"/>
    </source>
</evidence>
<evidence type="ECO:0000313" key="8">
    <source>
        <dbReference type="EMBL" id="KAG7090944.1"/>
    </source>
</evidence>
<dbReference type="GeneID" id="66079092"/>
<dbReference type="Gene3D" id="4.10.240.10">
    <property type="entry name" value="Zn(2)-C6 fungal-type DNA-binding domain"/>
    <property type="match status" value="1"/>
</dbReference>
<dbReference type="EMBL" id="CM032186">
    <property type="protein sequence ID" value="KAG7090944.1"/>
    <property type="molecule type" value="Genomic_DNA"/>
</dbReference>
<comment type="caution">
    <text evidence="8">The sequence shown here is derived from an EMBL/GenBank/DDBJ whole genome shotgun (WGS) entry which is preliminary data.</text>
</comment>
<gene>
    <name evidence="8" type="ORF">E1B28_010016</name>
</gene>
<name>A0A9P7RWB3_9AGAR</name>
<comment type="subcellular location">
    <subcellularLocation>
        <location evidence="1">Nucleus</location>
    </subcellularLocation>
</comment>
<protein>
    <recommendedName>
        <fullName evidence="7">Zn(2)-C6 fungal-type domain-containing protein</fullName>
    </recommendedName>
</protein>
<dbReference type="RefSeq" id="XP_043007414.1">
    <property type="nucleotide sequence ID" value="XM_043154954.1"/>
</dbReference>
<evidence type="ECO:0000256" key="6">
    <source>
        <dbReference type="SAM" id="MobiDB-lite"/>
    </source>
</evidence>
<dbReference type="GO" id="GO:0000981">
    <property type="term" value="F:DNA-binding transcription factor activity, RNA polymerase II-specific"/>
    <property type="evidence" value="ECO:0007669"/>
    <property type="project" value="InterPro"/>
</dbReference>
<dbReference type="PROSITE" id="PS00463">
    <property type="entry name" value="ZN2_CY6_FUNGAL_1"/>
    <property type="match status" value="1"/>
</dbReference>
<dbReference type="PROSITE" id="PS50048">
    <property type="entry name" value="ZN2_CY6_FUNGAL_2"/>
    <property type="match status" value="1"/>
</dbReference>